<dbReference type="EMBL" id="FUZI01000003">
    <property type="protein sequence ID" value="SKC32370.1"/>
    <property type="molecule type" value="Genomic_DNA"/>
</dbReference>
<organism evidence="2 3">
    <name type="scientific">Photobacterium piscicola</name>
    <dbReference type="NCBI Taxonomy" id="1378299"/>
    <lineage>
        <taxon>Bacteria</taxon>
        <taxon>Pseudomonadati</taxon>
        <taxon>Pseudomonadota</taxon>
        <taxon>Gammaproteobacteria</taxon>
        <taxon>Vibrionales</taxon>
        <taxon>Vibrionaceae</taxon>
        <taxon>Photobacterium</taxon>
    </lineage>
</organism>
<dbReference type="InterPro" id="IPR051396">
    <property type="entry name" value="Bact_Antivir_Def_Nuclease"/>
</dbReference>
<dbReference type="Proteomes" id="UP000189966">
    <property type="component" value="Unassembled WGS sequence"/>
</dbReference>
<reference evidence="2 3" key="1">
    <citation type="submission" date="2017-02" db="EMBL/GenBank/DDBJ databases">
        <authorList>
            <person name="Peterson S.W."/>
        </authorList>
    </citation>
    <scope>NUCLEOTIDE SEQUENCE [LARGE SCALE GENOMIC DNA]</scope>
    <source>
        <strain evidence="3">type strain: NCCB 100098</strain>
    </source>
</reference>
<dbReference type="PIRSF" id="PIRSF034888">
    <property type="entry name" value="P-loop_UCP034888"/>
    <property type="match status" value="1"/>
</dbReference>
<protein>
    <submittedName>
        <fullName evidence="2">Chromosome partition protein Smc</fullName>
    </submittedName>
</protein>
<dbReference type="AlphaFoldDB" id="A0A1T5HZY4"/>
<dbReference type="RefSeq" id="WP_080157263.1">
    <property type="nucleotide sequence ID" value="NZ_FUZI01000003.1"/>
</dbReference>
<dbReference type="Gene3D" id="3.40.50.300">
    <property type="entry name" value="P-loop containing nucleotide triphosphate hydrolases"/>
    <property type="match status" value="1"/>
</dbReference>
<evidence type="ECO:0000259" key="1">
    <source>
        <dbReference type="Pfam" id="PF13175"/>
    </source>
</evidence>
<dbReference type="Pfam" id="PF13175">
    <property type="entry name" value="AAA_15"/>
    <property type="match status" value="1"/>
</dbReference>
<accession>A0A1T5HZY4</accession>
<dbReference type="SUPFAM" id="SSF52540">
    <property type="entry name" value="P-loop containing nucleoside triphosphate hydrolases"/>
    <property type="match status" value="1"/>
</dbReference>
<dbReference type="PANTHER" id="PTHR43581">
    <property type="entry name" value="ATP/GTP PHOSPHATASE"/>
    <property type="match status" value="1"/>
</dbReference>
<dbReference type="PANTHER" id="PTHR43581:SF2">
    <property type="entry name" value="EXCINUCLEASE ATPASE SUBUNIT"/>
    <property type="match status" value="1"/>
</dbReference>
<sequence>MITNFAMTNFKSFASSEMMRFAPITLIFGPNSSGKSSIIQALMMLKQTLEKENGQGKLETDGESISLSNYSNIIHGQNDKLPMGFDIQYTANHSAQEFKNRHSYNMPFGNDDLRTANFSYKKMKKANKHAYLNKFSFNCSDRVNFSVDIGRESSEGYLYSLKPDHNLKNAIIKNKKILSDDGKSYIEIDDSLSKPFKIDSKINLPKIFSHLPYETLSSSYSDQILDDLSYILKKTKYLGPLRSSPKRFYSSEINAYQKGQGKGNLGFDLYNASNITKSKIDKYLSNFSIPYEIFAKNIGDNQTGDIISILLKDKRNDTIVTPRDVGFGIGQVLPIILEGTVSNKHLICVEQPEIHLHPRLQAHLADLFIDSAIDSQNQWIIETHSEALMLRIQRRIREKKIDQSMISVLYVDVGENGAQVTELPLDEDGDFTVHWPDGFFEERLEEIFGNTL</sequence>
<proteinExistence type="predicted"/>
<name>A0A1T5HZY4_9GAMM</name>
<dbReference type="OrthoDB" id="3322489at2"/>
<gene>
    <name evidence="2" type="primary">smc</name>
    <name evidence="2" type="ORF">CZ809_01886</name>
</gene>
<feature type="domain" description="Endonuclease GajA/Old nuclease/RecF-like AAA" evidence="1">
    <location>
        <begin position="1"/>
        <end position="387"/>
    </location>
</feature>
<dbReference type="InterPro" id="IPR041685">
    <property type="entry name" value="AAA_GajA/Old/RecF-like"/>
</dbReference>
<dbReference type="InterPro" id="IPR027417">
    <property type="entry name" value="P-loop_NTPase"/>
</dbReference>
<dbReference type="InterPro" id="IPR014592">
    <property type="entry name" value="P-loop_UCP034888"/>
</dbReference>
<evidence type="ECO:0000313" key="3">
    <source>
        <dbReference type="Proteomes" id="UP000189966"/>
    </source>
</evidence>
<evidence type="ECO:0000313" key="2">
    <source>
        <dbReference type="EMBL" id="SKC32370.1"/>
    </source>
</evidence>